<dbReference type="OrthoDB" id="9813151at2"/>
<dbReference type="InterPro" id="IPR021766">
    <property type="entry name" value="PhoR_N"/>
</dbReference>
<keyword evidence="4" id="KW-0813">Transport</keyword>
<dbReference type="PANTHER" id="PTHR45453:SF1">
    <property type="entry name" value="PHOSPHATE REGULON SENSOR PROTEIN PHOR"/>
    <property type="match status" value="1"/>
</dbReference>
<dbReference type="NCBIfam" id="NF008235">
    <property type="entry name" value="PRK11006.1"/>
    <property type="match status" value="1"/>
</dbReference>
<dbReference type="InterPro" id="IPR003661">
    <property type="entry name" value="HisK_dim/P_dom"/>
</dbReference>
<dbReference type="STRING" id="1286106.MPL1_06789"/>
<dbReference type="GO" id="GO:0004721">
    <property type="term" value="F:phosphoprotein phosphatase activity"/>
    <property type="evidence" value="ECO:0007669"/>
    <property type="project" value="InterPro"/>
</dbReference>
<sequence length="429" mass="48660">MQWDNWRLLALISLAGFLGLIMGQMMTFMFIAALGYAIWLQRKWYQLWRWLQHPKKATCPSAEGVVDDVCRHIEKMRQQNNNRKKKVTSYLKRFQSATAALPDAIVIIGKHGQVDWANFSAMQLLGIRWPRDSGVRVINLIRDPQLLKLMENPVAEGGGITLNSPLNASRQLEIKLVSYMGNGRLLIARDVTQTVKLQRMRRDFVANVSHELRTPLTVLKGYLESFQPDTPAEQWHQALPVMQQQTQRMHLMIKDLLALSSLETGEKPLMHTPTNVGQLLKVIVDDAFHLEHYRQQPISLDLQSEKWLMADVDELRSAISNLVFNAVKYTPDNCPITVSWHSDNFGAKICVTDQGEGIEAKHLDRLTERFYRVDKGRASSAGGTGLGLAIVKHVLQRHEGELIIDSAPGEGAKFCCHFPLKKLVDKIDV</sequence>
<dbReference type="InterPro" id="IPR036890">
    <property type="entry name" value="HATPase_C_sf"/>
</dbReference>
<gene>
    <name evidence="16" type="ORF">MPL1_06789</name>
</gene>
<dbReference type="InterPro" id="IPR014310">
    <property type="entry name" value="Sig_transdc_His_kinase_PhoR"/>
</dbReference>
<dbReference type="GO" id="GO:0000155">
    <property type="term" value="F:phosphorelay sensor kinase activity"/>
    <property type="evidence" value="ECO:0007669"/>
    <property type="project" value="InterPro"/>
</dbReference>
<dbReference type="PROSITE" id="PS50109">
    <property type="entry name" value="HIS_KIN"/>
    <property type="match status" value="1"/>
</dbReference>
<evidence type="ECO:0000256" key="7">
    <source>
        <dbReference type="ARBA" id="ARBA00022679"/>
    </source>
</evidence>
<evidence type="ECO:0000256" key="10">
    <source>
        <dbReference type="ARBA" id="ARBA00022777"/>
    </source>
</evidence>
<dbReference type="Gene3D" id="3.30.565.10">
    <property type="entry name" value="Histidine kinase-like ATPase, C-terminal domain"/>
    <property type="match status" value="1"/>
</dbReference>
<dbReference type="AlphaFoldDB" id="M7P0V4"/>
<evidence type="ECO:0000256" key="13">
    <source>
        <dbReference type="ARBA" id="ARBA00023012"/>
    </source>
</evidence>
<comment type="caution">
    <text evidence="16">The sequence shown here is derived from an EMBL/GenBank/DDBJ whole genome shotgun (WGS) entry which is preliminary data.</text>
</comment>
<keyword evidence="11" id="KW-0067">ATP-binding</keyword>
<dbReference type="InterPro" id="IPR004358">
    <property type="entry name" value="Sig_transdc_His_kin-like_C"/>
</dbReference>
<evidence type="ECO:0000256" key="6">
    <source>
        <dbReference type="ARBA" id="ARBA00022553"/>
    </source>
</evidence>
<dbReference type="NCBIfam" id="TIGR02966">
    <property type="entry name" value="phoR_proteo"/>
    <property type="match status" value="1"/>
</dbReference>
<evidence type="ECO:0000256" key="4">
    <source>
        <dbReference type="ARBA" id="ARBA00022448"/>
    </source>
</evidence>
<dbReference type="RefSeq" id="WP_009726351.1">
    <property type="nucleotide sequence ID" value="NZ_APHR01000033.1"/>
</dbReference>
<keyword evidence="6" id="KW-0597">Phosphoprotein</keyword>
<keyword evidence="14" id="KW-0472">Membrane</keyword>
<dbReference type="Pfam" id="PF00512">
    <property type="entry name" value="HisKA"/>
    <property type="match status" value="1"/>
</dbReference>
<evidence type="ECO:0000259" key="15">
    <source>
        <dbReference type="PROSITE" id="PS50109"/>
    </source>
</evidence>
<dbReference type="InterPro" id="IPR005467">
    <property type="entry name" value="His_kinase_dom"/>
</dbReference>
<dbReference type="GO" id="GO:0005886">
    <property type="term" value="C:plasma membrane"/>
    <property type="evidence" value="ECO:0007669"/>
    <property type="project" value="UniProtKB-SubCell"/>
</dbReference>
<dbReference type="CDD" id="cd00082">
    <property type="entry name" value="HisKA"/>
    <property type="match status" value="1"/>
</dbReference>
<keyword evidence="10" id="KW-0418">Kinase</keyword>
<accession>M7P0V4</accession>
<feature type="domain" description="Histidine kinase" evidence="15">
    <location>
        <begin position="207"/>
        <end position="422"/>
    </location>
</feature>
<evidence type="ECO:0000313" key="16">
    <source>
        <dbReference type="EMBL" id="EMR13116.1"/>
    </source>
</evidence>
<evidence type="ECO:0000256" key="14">
    <source>
        <dbReference type="ARBA" id="ARBA00023136"/>
    </source>
</evidence>
<dbReference type="FunFam" id="3.30.565.10:FF:000006">
    <property type="entry name" value="Sensor histidine kinase WalK"/>
    <property type="match status" value="1"/>
</dbReference>
<keyword evidence="12" id="KW-1133">Transmembrane helix</keyword>
<evidence type="ECO:0000256" key="8">
    <source>
        <dbReference type="ARBA" id="ARBA00022692"/>
    </source>
</evidence>
<evidence type="ECO:0000256" key="9">
    <source>
        <dbReference type="ARBA" id="ARBA00022741"/>
    </source>
</evidence>
<keyword evidence="9" id="KW-0547">Nucleotide-binding</keyword>
<evidence type="ECO:0000256" key="11">
    <source>
        <dbReference type="ARBA" id="ARBA00022840"/>
    </source>
</evidence>
<evidence type="ECO:0000313" key="17">
    <source>
        <dbReference type="Proteomes" id="UP000012019"/>
    </source>
</evidence>
<organism evidence="16 17">
    <name type="scientific">Methylophaga lonarensis MPL</name>
    <dbReference type="NCBI Taxonomy" id="1286106"/>
    <lineage>
        <taxon>Bacteria</taxon>
        <taxon>Pseudomonadati</taxon>
        <taxon>Pseudomonadota</taxon>
        <taxon>Gammaproteobacteria</taxon>
        <taxon>Thiotrichales</taxon>
        <taxon>Piscirickettsiaceae</taxon>
        <taxon>Methylophaga</taxon>
    </lineage>
</organism>
<dbReference type="SMART" id="SM00387">
    <property type="entry name" value="HATPase_c"/>
    <property type="match status" value="1"/>
</dbReference>
<dbReference type="FunFam" id="1.10.287.130:FF:000001">
    <property type="entry name" value="Two-component sensor histidine kinase"/>
    <property type="match status" value="1"/>
</dbReference>
<keyword evidence="8" id="KW-0812">Transmembrane</keyword>
<reference evidence="16 17" key="1">
    <citation type="journal article" date="2013" name="Genome Announc.">
        <title>Draft Genome Sequence of Methylophaga lonarensis MPLT, a Haloalkaliphilic (Non-Methane-Utilizing) Methylotroph.</title>
        <authorList>
            <person name="Shetty S.A."/>
            <person name="Marathe N.P."/>
            <person name="Munot H."/>
            <person name="Antony C.P."/>
            <person name="Dhotre D.P."/>
            <person name="Murrell J.C."/>
            <person name="Shouche Y.S."/>
        </authorList>
    </citation>
    <scope>NUCLEOTIDE SEQUENCE [LARGE SCALE GENOMIC DNA]</scope>
    <source>
        <strain evidence="16 17">MPL</strain>
    </source>
</reference>
<evidence type="ECO:0000256" key="1">
    <source>
        <dbReference type="ARBA" id="ARBA00000085"/>
    </source>
</evidence>
<evidence type="ECO:0000256" key="5">
    <source>
        <dbReference type="ARBA" id="ARBA00022475"/>
    </source>
</evidence>
<evidence type="ECO:0000256" key="2">
    <source>
        <dbReference type="ARBA" id="ARBA00004236"/>
    </source>
</evidence>
<dbReference type="SUPFAM" id="SSF47384">
    <property type="entry name" value="Homodimeric domain of signal transducing histidine kinase"/>
    <property type="match status" value="1"/>
</dbReference>
<dbReference type="Gene3D" id="1.10.287.130">
    <property type="match status" value="1"/>
</dbReference>
<dbReference type="EMBL" id="APHR01000033">
    <property type="protein sequence ID" value="EMR13116.1"/>
    <property type="molecule type" value="Genomic_DNA"/>
</dbReference>
<dbReference type="GO" id="GO:0005524">
    <property type="term" value="F:ATP binding"/>
    <property type="evidence" value="ECO:0007669"/>
    <property type="project" value="UniProtKB-KW"/>
</dbReference>
<keyword evidence="7" id="KW-0808">Transferase</keyword>
<dbReference type="SMART" id="SM00388">
    <property type="entry name" value="HisKA"/>
    <property type="match status" value="1"/>
</dbReference>
<evidence type="ECO:0000256" key="12">
    <source>
        <dbReference type="ARBA" id="ARBA00022989"/>
    </source>
</evidence>
<comment type="subcellular location">
    <subcellularLocation>
        <location evidence="2">Cell membrane</location>
    </subcellularLocation>
</comment>
<dbReference type="InterPro" id="IPR050351">
    <property type="entry name" value="BphY/WalK/GraS-like"/>
</dbReference>
<keyword evidence="5" id="KW-1003">Cell membrane</keyword>
<dbReference type="eggNOG" id="COG5002">
    <property type="taxonomic scope" value="Bacteria"/>
</dbReference>
<dbReference type="PANTHER" id="PTHR45453">
    <property type="entry name" value="PHOSPHATE REGULON SENSOR PROTEIN PHOR"/>
    <property type="match status" value="1"/>
</dbReference>
<dbReference type="InterPro" id="IPR003594">
    <property type="entry name" value="HATPase_dom"/>
</dbReference>
<dbReference type="PRINTS" id="PR00344">
    <property type="entry name" value="BCTRLSENSOR"/>
</dbReference>
<keyword evidence="17" id="KW-1185">Reference proteome</keyword>
<name>M7P0V4_9GAMM</name>
<proteinExistence type="predicted"/>
<comment type="catalytic activity">
    <reaction evidence="1">
        <text>ATP + protein L-histidine = ADP + protein N-phospho-L-histidine.</text>
        <dbReference type="EC" id="2.7.13.3"/>
    </reaction>
</comment>
<dbReference type="EC" id="2.7.13.3" evidence="3"/>
<dbReference type="InterPro" id="IPR036097">
    <property type="entry name" value="HisK_dim/P_sf"/>
</dbReference>
<protein>
    <recommendedName>
        <fullName evidence="3">histidine kinase</fullName>
        <ecNumber evidence="3">2.7.13.3</ecNumber>
    </recommendedName>
</protein>
<dbReference type="PATRIC" id="fig|1286106.3.peg.1363"/>
<dbReference type="Pfam" id="PF11808">
    <property type="entry name" value="PhoR"/>
    <property type="match status" value="1"/>
</dbReference>
<dbReference type="Pfam" id="PF02518">
    <property type="entry name" value="HATPase_c"/>
    <property type="match status" value="1"/>
</dbReference>
<dbReference type="GO" id="GO:0016036">
    <property type="term" value="P:cellular response to phosphate starvation"/>
    <property type="evidence" value="ECO:0007669"/>
    <property type="project" value="TreeGrafter"/>
</dbReference>
<dbReference type="Proteomes" id="UP000012019">
    <property type="component" value="Unassembled WGS sequence"/>
</dbReference>
<keyword evidence="13" id="KW-0902">Two-component regulatory system</keyword>
<dbReference type="SUPFAM" id="SSF55874">
    <property type="entry name" value="ATPase domain of HSP90 chaperone/DNA topoisomerase II/histidine kinase"/>
    <property type="match status" value="1"/>
</dbReference>
<evidence type="ECO:0000256" key="3">
    <source>
        <dbReference type="ARBA" id="ARBA00012438"/>
    </source>
</evidence>